<evidence type="ECO:0000313" key="11">
    <source>
        <dbReference type="Proteomes" id="UP000288716"/>
    </source>
</evidence>
<keyword evidence="7 8" id="KW-0539">Nucleus</keyword>
<keyword evidence="6 8" id="KW-0804">Transcription</keyword>
<dbReference type="Pfam" id="PF05669">
    <property type="entry name" value="Med31"/>
    <property type="match status" value="2"/>
</dbReference>
<evidence type="ECO:0000256" key="6">
    <source>
        <dbReference type="ARBA" id="ARBA00023163"/>
    </source>
</evidence>
<organism evidence="10 11">
    <name type="scientific">Leptotrombidium deliense</name>
    <dbReference type="NCBI Taxonomy" id="299467"/>
    <lineage>
        <taxon>Eukaryota</taxon>
        <taxon>Metazoa</taxon>
        <taxon>Ecdysozoa</taxon>
        <taxon>Arthropoda</taxon>
        <taxon>Chelicerata</taxon>
        <taxon>Arachnida</taxon>
        <taxon>Acari</taxon>
        <taxon>Acariformes</taxon>
        <taxon>Trombidiformes</taxon>
        <taxon>Prostigmata</taxon>
        <taxon>Anystina</taxon>
        <taxon>Parasitengona</taxon>
        <taxon>Trombiculoidea</taxon>
        <taxon>Trombiculidae</taxon>
        <taxon>Leptotrombidium</taxon>
    </lineage>
</organism>
<dbReference type="GO" id="GO:0016592">
    <property type="term" value="C:mediator complex"/>
    <property type="evidence" value="ECO:0007669"/>
    <property type="project" value="InterPro"/>
</dbReference>
<evidence type="ECO:0000256" key="4">
    <source>
        <dbReference type="ARBA" id="ARBA00023015"/>
    </source>
</evidence>
<dbReference type="GO" id="GO:0003712">
    <property type="term" value="F:transcription coregulator activity"/>
    <property type="evidence" value="ECO:0007669"/>
    <property type="project" value="InterPro"/>
</dbReference>
<dbReference type="AlphaFoldDB" id="A0A443SJ95"/>
<dbReference type="EMBL" id="NCKV01001894">
    <property type="protein sequence ID" value="RWS27601.1"/>
    <property type="molecule type" value="Genomic_DNA"/>
</dbReference>
<dbReference type="GO" id="GO:0006355">
    <property type="term" value="P:regulation of DNA-templated transcription"/>
    <property type="evidence" value="ECO:0007669"/>
    <property type="project" value="InterPro"/>
</dbReference>
<feature type="compositionally biased region" description="Polar residues" evidence="9">
    <location>
        <begin position="152"/>
        <end position="163"/>
    </location>
</feature>
<evidence type="ECO:0000256" key="3">
    <source>
        <dbReference type="ARBA" id="ARBA00019660"/>
    </source>
</evidence>
<evidence type="ECO:0000256" key="5">
    <source>
        <dbReference type="ARBA" id="ARBA00023159"/>
    </source>
</evidence>
<proteinExistence type="inferred from homology"/>
<keyword evidence="5 8" id="KW-0010">Activator</keyword>
<comment type="caution">
    <text evidence="10">The sequence shown here is derived from an EMBL/GenBank/DDBJ whole genome shotgun (WGS) entry which is preliminary data.</text>
</comment>
<dbReference type="PANTHER" id="PTHR13186">
    <property type="entry name" value="MEDIATOR OF RNA POLYMERASE II TRANSCRIPTION SUBUNIT 31"/>
    <property type="match status" value="1"/>
</dbReference>
<feature type="compositionally biased region" description="Low complexity" evidence="9">
    <location>
        <begin position="138"/>
        <end position="151"/>
    </location>
</feature>
<evidence type="ECO:0000256" key="2">
    <source>
        <dbReference type="ARBA" id="ARBA00006378"/>
    </source>
</evidence>
<sequence length="163" mass="19599">MSFNCGYDLETEDQQRLRFQVELEFVQCLANPNYLNFLAQRGILKDKAFINYLTYLQYWKRPEYAKFLNLRIIHNTDCCLIMNLYRYPMCLSFLDLLQYEHFRKEITSGQCAKFIEDQQLLHWQFYIRKRTRLLQQAASSSSANNQENSSQHLPNSHQMTAFK</sequence>
<keyword evidence="11" id="KW-1185">Reference proteome</keyword>
<evidence type="ECO:0000256" key="8">
    <source>
        <dbReference type="RuleBase" id="RU364129"/>
    </source>
</evidence>
<evidence type="ECO:0000256" key="9">
    <source>
        <dbReference type="SAM" id="MobiDB-lite"/>
    </source>
</evidence>
<evidence type="ECO:0000256" key="7">
    <source>
        <dbReference type="ARBA" id="ARBA00023242"/>
    </source>
</evidence>
<dbReference type="STRING" id="299467.A0A443SJ95"/>
<comment type="similarity">
    <text evidence="2 8">Belongs to the Mediator complex subunit 31 family.</text>
</comment>
<accession>A0A443SJ95</accession>
<protein>
    <recommendedName>
        <fullName evidence="3 8">Mediator of RNA polymerase II transcription subunit 31</fullName>
    </recommendedName>
</protein>
<name>A0A443SJ95_9ACAR</name>
<gene>
    <name evidence="10" type="ORF">B4U80_00252</name>
</gene>
<dbReference type="VEuPathDB" id="VectorBase:LDEU004441"/>
<dbReference type="InterPro" id="IPR038089">
    <property type="entry name" value="Med31_sf"/>
</dbReference>
<comment type="subunit">
    <text evidence="8">Component of the Mediator complex.</text>
</comment>
<dbReference type="FunFam" id="1.10.10.1340:FF:000001">
    <property type="entry name" value="Mediator of RNA polymerase II transcription subunit 31"/>
    <property type="match status" value="1"/>
</dbReference>
<comment type="function">
    <text evidence="8">Component of the Mediator complex, a coactivator involved in the regulated transcription of nearly all RNA polymerase II-dependent genes. Mediator functions as a bridge to convey information from gene-specific regulatory proteins to the basal RNA polymerase II transcription machinery. Mediator is recruited to promoters by direct interactions with regulatory proteins and serves as a scaffold for the assembly of a functional preinitiation complex with RNA polymerase II and the general transcription factors.</text>
</comment>
<dbReference type="OrthoDB" id="10257739at2759"/>
<dbReference type="Gene3D" id="1.10.10.1340">
    <property type="entry name" value="Mediator of RNA polymerase II, submodule Med31 (Soh1)"/>
    <property type="match status" value="1"/>
</dbReference>
<dbReference type="Proteomes" id="UP000288716">
    <property type="component" value="Unassembled WGS sequence"/>
</dbReference>
<evidence type="ECO:0000313" key="10">
    <source>
        <dbReference type="EMBL" id="RWS27601.1"/>
    </source>
</evidence>
<keyword evidence="4 8" id="KW-0805">Transcription regulation</keyword>
<evidence type="ECO:0000256" key="1">
    <source>
        <dbReference type="ARBA" id="ARBA00004123"/>
    </source>
</evidence>
<comment type="subcellular location">
    <subcellularLocation>
        <location evidence="1 8">Nucleus</location>
    </subcellularLocation>
</comment>
<reference evidence="10 11" key="1">
    <citation type="journal article" date="2018" name="Gigascience">
        <title>Genomes of trombidid mites reveal novel predicted allergens and laterally-transferred genes associated with secondary metabolism.</title>
        <authorList>
            <person name="Dong X."/>
            <person name="Chaisiri K."/>
            <person name="Xia D."/>
            <person name="Armstrong S.D."/>
            <person name="Fang Y."/>
            <person name="Donnelly M.J."/>
            <person name="Kadowaki T."/>
            <person name="McGarry J.W."/>
            <person name="Darby A.C."/>
            <person name="Makepeace B.L."/>
        </authorList>
    </citation>
    <scope>NUCLEOTIDE SEQUENCE [LARGE SCALE GENOMIC DNA]</scope>
    <source>
        <strain evidence="10">UoL-UT</strain>
    </source>
</reference>
<dbReference type="InterPro" id="IPR008831">
    <property type="entry name" value="Mediator_Med31"/>
</dbReference>
<feature type="region of interest" description="Disordered" evidence="9">
    <location>
        <begin position="138"/>
        <end position="163"/>
    </location>
</feature>